<evidence type="ECO:0000313" key="4">
    <source>
        <dbReference type="Proteomes" id="UP000053424"/>
    </source>
</evidence>
<proteinExistence type="predicted"/>
<dbReference type="PANTHER" id="PTHR38248:SF2">
    <property type="entry name" value="FUNK1 11"/>
    <property type="match status" value="1"/>
</dbReference>
<dbReference type="STRING" id="686832.A0A0C3CRD1"/>
<feature type="region of interest" description="Disordered" evidence="1">
    <location>
        <begin position="412"/>
        <end position="434"/>
    </location>
</feature>
<sequence length="823" mass="93333">MQKLRDSPIDWKTGSLGESTQKRHLPVSTQYFMEHLLCLEHQELQKIKSRCEEEKLYVDGAGWPSLHARMADDDENGSALLHVAAAIISFIDAQKRTFNPIWVDSSEADGSVHSCGYGLLWGMEEIGKLEKDTGKSEAEDKKNAAAWWLRAHTVVVSTPDQPGDPSEDSIQFLLVVRTLRNILLSQPNRRFVFGLLLCGTALYVLLADRTSIFYSETPINIHEDPLSFIHAVAALSLLSPEKLGYDPTMKIWVPGKEPLHIWDEALHLEDLEACRYNIHWVIEMPVPGGRRAQFITLCVLYLQRASMQMSIVWAVVNKEDMMLKDHKNKIYVLKQCLSPSRNLVNVYSKNELSDDLFYSTEDVEAITADEIANLNSTAGVIPLPRYYDSRITPPAAAGHDSPLDLNVLGKKRKRSANDEGPELVPPSTGCNSASPRHWIQRRTLLKKLGWPLIRAATLTEYVRTIKDAVQDHRRLYRNGVLHRDVSQGNILIFPTTSNVRETKGGLIDLDNSKLADETIKPLLFRETRTEKAPRDSLAKPNLEAAFQAACIELEPDFLDIFLKLMRNDSLKGYSAEWWAGLACSMKNILGVEKISSADLGFHTNETVQLPNFRDQDARLRGNRSVATIPFASSEVLTPSQPIFSTDAFCSHDAVHDLESFLWVMTEHCLLRSGPGGELRPEFNPLSRHNFLSTGDQALRSLYESFFGSSTSAEVISRNKRTTFRSEHDYENCLLPYVHPYFEPLKPYLRRLFMLVRTAHRFGLDDIYTPFLRVLSQAEETFLDLQLPITPASENEFLRRENHLKALQSFKDDHHDVDELDLLI</sequence>
<dbReference type="InterPro" id="IPR040976">
    <property type="entry name" value="Pkinase_fungal"/>
</dbReference>
<dbReference type="GO" id="GO:0004672">
    <property type="term" value="F:protein kinase activity"/>
    <property type="evidence" value="ECO:0007669"/>
    <property type="project" value="InterPro"/>
</dbReference>
<dbReference type="AlphaFoldDB" id="A0A0C3CRD1"/>
<dbReference type="PROSITE" id="PS00109">
    <property type="entry name" value="PROTEIN_KINASE_TYR"/>
    <property type="match status" value="1"/>
</dbReference>
<accession>A0A0C3CRD1</accession>
<protein>
    <recommendedName>
        <fullName evidence="2">Fungal-type protein kinase domain-containing protein</fullName>
    </recommendedName>
</protein>
<dbReference type="Pfam" id="PF17667">
    <property type="entry name" value="Pkinase_fungal"/>
    <property type="match status" value="2"/>
</dbReference>
<organism evidence="3 4">
    <name type="scientific">Hebeloma cylindrosporum</name>
    <dbReference type="NCBI Taxonomy" id="76867"/>
    <lineage>
        <taxon>Eukaryota</taxon>
        <taxon>Fungi</taxon>
        <taxon>Dikarya</taxon>
        <taxon>Basidiomycota</taxon>
        <taxon>Agaricomycotina</taxon>
        <taxon>Agaricomycetes</taxon>
        <taxon>Agaricomycetidae</taxon>
        <taxon>Agaricales</taxon>
        <taxon>Agaricineae</taxon>
        <taxon>Hymenogastraceae</taxon>
        <taxon>Hebeloma</taxon>
    </lineage>
</organism>
<dbReference type="EMBL" id="KN831771">
    <property type="protein sequence ID" value="KIM46471.1"/>
    <property type="molecule type" value="Genomic_DNA"/>
</dbReference>
<dbReference type="PANTHER" id="PTHR38248">
    <property type="entry name" value="FUNK1 6"/>
    <property type="match status" value="1"/>
</dbReference>
<dbReference type="InterPro" id="IPR008266">
    <property type="entry name" value="Tyr_kinase_AS"/>
</dbReference>
<reference evidence="3 4" key="1">
    <citation type="submission" date="2014-04" db="EMBL/GenBank/DDBJ databases">
        <authorList>
            <consortium name="DOE Joint Genome Institute"/>
            <person name="Kuo A."/>
            <person name="Gay G."/>
            <person name="Dore J."/>
            <person name="Kohler A."/>
            <person name="Nagy L.G."/>
            <person name="Floudas D."/>
            <person name="Copeland A."/>
            <person name="Barry K.W."/>
            <person name="Cichocki N."/>
            <person name="Veneault-Fourrey C."/>
            <person name="LaButti K."/>
            <person name="Lindquist E.A."/>
            <person name="Lipzen A."/>
            <person name="Lundell T."/>
            <person name="Morin E."/>
            <person name="Murat C."/>
            <person name="Sun H."/>
            <person name="Tunlid A."/>
            <person name="Henrissat B."/>
            <person name="Grigoriev I.V."/>
            <person name="Hibbett D.S."/>
            <person name="Martin F."/>
            <person name="Nordberg H.P."/>
            <person name="Cantor M.N."/>
            <person name="Hua S.X."/>
        </authorList>
    </citation>
    <scope>NUCLEOTIDE SEQUENCE [LARGE SCALE GENOMIC DNA]</scope>
    <source>
        <strain evidence="4">h7</strain>
    </source>
</reference>
<dbReference type="Proteomes" id="UP000053424">
    <property type="component" value="Unassembled WGS sequence"/>
</dbReference>
<feature type="domain" description="Fungal-type protein kinase" evidence="2">
    <location>
        <begin position="169"/>
        <end position="261"/>
    </location>
</feature>
<evidence type="ECO:0000256" key="1">
    <source>
        <dbReference type="SAM" id="MobiDB-lite"/>
    </source>
</evidence>
<reference evidence="4" key="2">
    <citation type="submission" date="2015-01" db="EMBL/GenBank/DDBJ databases">
        <title>Evolutionary Origins and Diversification of the Mycorrhizal Mutualists.</title>
        <authorList>
            <consortium name="DOE Joint Genome Institute"/>
            <consortium name="Mycorrhizal Genomics Consortium"/>
            <person name="Kohler A."/>
            <person name="Kuo A."/>
            <person name="Nagy L.G."/>
            <person name="Floudas D."/>
            <person name="Copeland A."/>
            <person name="Barry K.W."/>
            <person name="Cichocki N."/>
            <person name="Veneault-Fourrey C."/>
            <person name="LaButti K."/>
            <person name="Lindquist E.A."/>
            <person name="Lipzen A."/>
            <person name="Lundell T."/>
            <person name="Morin E."/>
            <person name="Murat C."/>
            <person name="Riley R."/>
            <person name="Ohm R."/>
            <person name="Sun H."/>
            <person name="Tunlid A."/>
            <person name="Henrissat B."/>
            <person name="Grigoriev I.V."/>
            <person name="Hibbett D.S."/>
            <person name="Martin F."/>
        </authorList>
    </citation>
    <scope>NUCLEOTIDE SEQUENCE [LARGE SCALE GENOMIC DNA]</scope>
    <source>
        <strain evidence="4">h7</strain>
    </source>
</reference>
<dbReference type="OrthoDB" id="312874at2759"/>
<evidence type="ECO:0000313" key="3">
    <source>
        <dbReference type="EMBL" id="KIM46471.1"/>
    </source>
</evidence>
<gene>
    <name evidence="3" type="ORF">M413DRAFT_24192</name>
</gene>
<dbReference type="HOGENOM" id="CLU_343897_0_0_1"/>
<keyword evidence="4" id="KW-1185">Reference proteome</keyword>
<feature type="domain" description="Fungal-type protein kinase" evidence="2">
    <location>
        <begin position="414"/>
        <end position="514"/>
    </location>
</feature>
<evidence type="ECO:0000259" key="2">
    <source>
        <dbReference type="Pfam" id="PF17667"/>
    </source>
</evidence>
<name>A0A0C3CRD1_HEBCY</name>